<dbReference type="Proteomes" id="UP001165960">
    <property type="component" value="Unassembled WGS sequence"/>
</dbReference>
<sequence length="258" mass="29970">MKAVRLTIWDRQAETFNAGVGAVFVGKHLKIAEFQGRCLTSTLLSSFRINPQIREAILIQEWWNNLDQDMLFDHLSSISDMIAIQPTSLLRKIKEIHDFTKEKVEIFNTQATVLTIRDNPTYPACPRPSCRKKVTPCDGQWYCEKCRSFFSHPKYRYIMKCCIADFTAELWVTIFNTQGETIFQRPALQYETLKSDIHQLLSAHSDACFRPFEFTIVAKSEIYNGIQRVNYAVNALTPIDLILRSRRLCEKIDAFPRF</sequence>
<comment type="caution">
    <text evidence="1">The sequence shown here is derived from an EMBL/GenBank/DDBJ whole genome shotgun (WGS) entry which is preliminary data.</text>
</comment>
<name>A0ACC2REC8_9FUNG</name>
<evidence type="ECO:0000313" key="1">
    <source>
        <dbReference type="EMBL" id="KAJ9048383.1"/>
    </source>
</evidence>
<proteinExistence type="predicted"/>
<reference evidence="1" key="1">
    <citation type="submission" date="2022-04" db="EMBL/GenBank/DDBJ databases">
        <title>Genome of the entomopathogenic fungus Entomophthora muscae.</title>
        <authorList>
            <person name="Elya C."/>
            <person name="Lovett B.R."/>
            <person name="Lee E."/>
            <person name="Macias A.M."/>
            <person name="Hajek A.E."/>
            <person name="De Bivort B.L."/>
            <person name="Kasson M.T."/>
            <person name="De Fine Licht H.H."/>
            <person name="Stajich J.E."/>
        </authorList>
    </citation>
    <scope>NUCLEOTIDE SEQUENCE</scope>
    <source>
        <strain evidence="1">Berkeley</strain>
    </source>
</reference>
<gene>
    <name evidence="1" type="primary">RFA1_4</name>
    <name evidence="1" type="ORF">DSO57_1035585</name>
</gene>
<dbReference type="EMBL" id="QTSX02007418">
    <property type="protein sequence ID" value="KAJ9048383.1"/>
    <property type="molecule type" value="Genomic_DNA"/>
</dbReference>
<accession>A0ACC2REC8</accession>
<organism evidence="1 2">
    <name type="scientific">Entomophthora muscae</name>
    <dbReference type="NCBI Taxonomy" id="34485"/>
    <lineage>
        <taxon>Eukaryota</taxon>
        <taxon>Fungi</taxon>
        <taxon>Fungi incertae sedis</taxon>
        <taxon>Zoopagomycota</taxon>
        <taxon>Entomophthoromycotina</taxon>
        <taxon>Entomophthoromycetes</taxon>
        <taxon>Entomophthorales</taxon>
        <taxon>Entomophthoraceae</taxon>
        <taxon>Entomophthora</taxon>
    </lineage>
</organism>
<keyword evidence="2" id="KW-1185">Reference proteome</keyword>
<protein>
    <submittedName>
        <fullName evidence="1">Replication factor A protein 1</fullName>
    </submittedName>
</protein>
<evidence type="ECO:0000313" key="2">
    <source>
        <dbReference type="Proteomes" id="UP001165960"/>
    </source>
</evidence>